<evidence type="ECO:0000256" key="6">
    <source>
        <dbReference type="SAM" id="Phobius"/>
    </source>
</evidence>
<dbReference type="GO" id="GO:0022857">
    <property type="term" value="F:transmembrane transporter activity"/>
    <property type="evidence" value="ECO:0007669"/>
    <property type="project" value="InterPro"/>
</dbReference>
<gene>
    <name evidence="7" type="ORF">SAMN05443638_101113</name>
</gene>
<evidence type="ECO:0000256" key="1">
    <source>
        <dbReference type="ARBA" id="ARBA00004651"/>
    </source>
</evidence>
<evidence type="ECO:0000256" key="3">
    <source>
        <dbReference type="ARBA" id="ARBA00022692"/>
    </source>
</evidence>
<evidence type="ECO:0000256" key="5">
    <source>
        <dbReference type="ARBA" id="ARBA00023136"/>
    </source>
</evidence>
<dbReference type="PANTHER" id="PTHR47089:SF1">
    <property type="entry name" value="GUANOSINE ABC TRANSPORTER PERMEASE PROTEIN NUPP"/>
    <property type="match status" value="1"/>
</dbReference>
<feature type="transmembrane region" description="Helical" evidence="6">
    <location>
        <begin position="250"/>
        <end position="271"/>
    </location>
</feature>
<proteinExistence type="predicted"/>
<dbReference type="STRING" id="1533.SAMN05443638_101113"/>
<protein>
    <submittedName>
        <fullName evidence="7">Nucleoside ABC transporter membrane protein</fullName>
    </submittedName>
</protein>
<feature type="transmembrane region" description="Helical" evidence="6">
    <location>
        <begin position="152"/>
        <end position="170"/>
    </location>
</feature>
<dbReference type="GO" id="GO:0005886">
    <property type="term" value="C:plasma membrane"/>
    <property type="evidence" value="ECO:0007669"/>
    <property type="project" value="UniProtKB-SubCell"/>
</dbReference>
<keyword evidence="2" id="KW-1003">Cell membrane</keyword>
<feature type="transmembrane region" description="Helical" evidence="6">
    <location>
        <begin position="20"/>
        <end position="39"/>
    </location>
</feature>
<feature type="transmembrane region" description="Helical" evidence="6">
    <location>
        <begin position="70"/>
        <end position="88"/>
    </location>
</feature>
<dbReference type="CDD" id="cd06580">
    <property type="entry name" value="TM_PBP1_transp_TpRbsC_like"/>
    <property type="match status" value="1"/>
</dbReference>
<keyword evidence="5 6" id="KW-0472">Membrane</keyword>
<evidence type="ECO:0000256" key="2">
    <source>
        <dbReference type="ARBA" id="ARBA00022475"/>
    </source>
</evidence>
<dbReference type="EMBL" id="FQVM01000001">
    <property type="protein sequence ID" value="SHE34003.1"/>
    <property type="molecule type" value="Genomic_DNA"/>
</dbReference>
<keyword evidence="8" id="KW-1185">Reference proteome</keyword>
<dbReference type="AlphaFoldDB" id="A0A1M4SP31"/>
<organism evidence="7 8">
    <name type="scientific">Clostridium fallax</name>
    <dbReference type="NCBI Taxonomy" id="1533"/>
    <lineage>
        <taxon>Bacteria</taxon>
        <taxon>Bacillati</taxon>
        <taxon>Bacillota</taxon>
        <taxon>Clostridia</taxon>
        <taxon>Eubacteriales</taxon>
        <taxon>Clostridiaceae</taxon>
        <taxon>Clostridium</taxon>
    </lineage>
</organism>
<dbReference type="OrthoDB" id="45037at2"/>
<sequence>MSDKNDNNKTSYIRTMKSILFSLISIVLALLFAVIFVMISTKTGFFESAKILFTSIWEGSFGDKDTLAETLVFVTPLLFTGLANAVAFKTGLFNIGVEGQFISGMTGAAIIGLIPGIPHVLHVILIILGGIICGGIWAGIPGFLKAKSGTNEVVSTIMMNFIAMYLLNYLTMFPLNDSGQAQSLEIQESAKLARILGQTNRTSSALILGLILVFVMYFFMWKTTSGYELRAVGLSPLAAEYGGISIKKNIILAMVISGAIAGIGGATHVAGIQYKSIQLFGFPNFGFTGIAVALLAKSNPIGVIFSSILFGALDSSSLTLQMNGVPKDIVYLVQAIIILFVAGDGIYKIIGDKMKKRREVKVNE</sequence>
<feature type="transmembrane region" description="Helical" evidence="6">
    <location>
        <begin position="303"/>
        <end position="323"/>
    </location>
</feature>
<feature type="transmembrane region" description="Helical" evidence="6">
    <location>
        <begin position="277"/>
        <end position="296"/>
    </location>
</feature>
<dbReference type="Pfam" id="PF02653">
    <property type="entry name" value="BPD_transp_2"/>
    <property type="match status" value="1"/>
</dbReference>
<evidence type="ECO:0000256" key="4">
    <source>
        <dbReference type="ARBA" id="ARBA00022989"/>
    </source>
</evidence>
<name>A0A1M4SP31_9CLOT</name>
<evidence type="ECO:0000313" key="8">
    <source>
        <dbReference type="Proteomes" id="UP000184035"/>
    </source>
</evidence>
<feature type="transmembrane region" description="Helical" evidence="6">
    <location>
        <begin position="95"/>
        <end position="114"/>
    </location>
</feature>
<feature type="transmembrane region" description="Helical" evidence="6">
    <location>
        <begin position="329"/>
        <end position="350"/>
    </location>
</feature>
<comment type="subcellular location">
    <subcellularLocation>
        <location evidence="1">Cell membrane</location>
        <topology evidence="1">Multi-pass membrane protein</topology>
    </subcellularLocation>
</comment>
<feature type="transmembrane region" description="Helical" evidence="6">
    <location>
        <begin position="120"/>
        <end position="140"/>
    </location>
</feature>
<dbReference type="RefSeq" id="WP_072892277.1">
    <property type="nucleotide sequence ID" value="NZ_FQVM01000001.1"/>
</dbReference>
<keyword evidence="3 6" id="KW-0812">Transmembrane</keyword>
<accession>A0A1M4SP31</accession>
<feature type="transmembrane region" description="Helical" evidence="6">
    <location>
        <begin position="202"/>
        <end position="220"/>
    </location>
</feature>
<keyword evidence="4 6" id="KW-1133">Transmembrane helix</keyword>
<reference evidence="7 8" key="1">
    <citation type="submission" date="2016-11" db="EMBL/GenBank/DDBJ databases">
        <authorList>
            <person name="Jaros S."/>
            <person name="Januszkiewicz K."/>
            <person name="Wedrychowicz H."/>
        </authorList>
    </citation>
    <scope>NUCLEOTIDE SEQUENCE [LARGE SCALE GENOMIC DNA]</scope>
    <source>
        <strain evidence="7 8">DSM 2631</strain>
    </source>
</reference>
<dbReference type="InterPro" id="IPR001851">
    <property type="entry name" value="ABC_transp_permease"/>
</dbReference>
<evidence type="ECO:0000313" key="7">
    <source>
        <dbReference type="EMBL" id="SHE34003.1"/>
    </source>
</evidence>
<dbReference type="Proteomes" id="UP000184035">
    <property type="component" value="Unassembled WGS sequence"/>
</dbReference>
<dbReference type="PANTHER" id="PTHR47089">
    <property type="entry name" value="ABC TRANSPORTER, PERMEASE PROTEIN"/>
    <property type="match status" value="1"/>
</dbReference>